<feature type="region of interest" description="Disordered" evidence="1">
    <location>
        <begin position="127"/>
        <end position="154"/>
    </location>
</feature>
<comment type="caution">
    <text evidence="3">The sequence shown here is derived from an EMBL/GenBank/DDBJ whole genome shotgun (WGS) entry which is preliminary data.</text>
</comment>
<dbReference type="Proteomes" id="UP001431313">
    <property type="component" value="Unassembled WGS sequence"/>
</dbReference>
<evidence type="ECO:0000313" key="3">
    <source>
        <dbReference type="EMBL" id="MCS0635622.1"/>
    </source>
</evidence>
<reference evidence="3" key="1">
    <citation type="submission" date="2022-08" db="EMBL/GenBank/DDBJ databases">
        <authorList>
            <person name="Somphong A."/>
            <person name="Phongsopitanun W."/>
        </authorList>
    </citation>
    <scope>NUCLEOTIDE SEQUENCE</scope>
    <source>
        <strain evidence="3">LP05-1</strain>
    </source>
</reference>
<evidence type="ECO:0000313" key="4">
    <source>
        <dbReference type="Proteomes" id="UP001431313"/>
    </source>
</evidence>
<feature type="region of interest" description="Disordered" evidence="1">
    <location>
        <begin position="15"/>
        <end position="39"/>
    </location>
</feature>
<dbReference type="RefSeq" id="WP_258786495.1">
    <property type="nucleotide sequence ID" value="NZ_JANUGQ010000005.1"/>
</dbReference>
<organism evidence="3 4">
    <name type="scientific">Streptomyces pyxinae</name>
    <dbReference type="NCBI Taxonomy" id="2970734"/>
    <lineage>
        <taxon>Bacteria</taxon>
        <taxon>Bacillati</taxon>
        <taxon>Actinomycetota</taxon>
        <taxon>Actinomycetes</taxon>
        <taxon>Kitasatosporales</taxon>
        <taxon>Streptomycetaceae</taxon>
        <taxon>Streptomyces</taxon>
    </lineage>
</organism>
<feature type="compositionally biased region" description="Gly residues" evidence="1">
    <location>
        <begin position="26"/>
        <end position="36"/>
    </location>
</feature>
<feature type="compositionally biased region" description="Basic residues" evidence="1">
    <location>
        <begin position="719"/>
        <end position="728"/>
    </location>
</feature>
<feature type="region of interest" description="Disordered" evidence="1">
    <location>
        <begin position="687"/>
        <end position="735"/>
    </location>
</feature>
<keyword evidence="4" id="KW-1185">Reference proteome</keyword>
<sequence>MTSLQRLADPGVVARDAGPDQHVHGSGCGHDGGGGVDPATQSALLASAISSPSRPLSGALRAEADAFYRNDFSSARIHDNHVAQRATEALGAQAMTVGAHVFLGPGMAGNKEVMGHELGHVDKNLRGIRETGNDNGAGLSVTDPGQDSERTAAADGAAFAAGARTAPSAGAGHHGTASARAVQRSAGGAAMARMRFLQGAAGNNAVARLLAPGTAPVQRAGKDKKTPRQKAKEIDEAVKDEWKKAYGGGRHGQGPEQVRRRYARSMKDDATSQTLSHQAFLVYDAVAGVQEQQGARDNREREVQGMLINNRLLFASNYNESMDALKKFTTRDTEDGYADMVSTHQSTAGRERGMAGPDAREYSDRVDRAALKTQAVMTGQRGGEDDATAEALRKRHGKPVALVDVSDPQLHKLLTSEKFEGSIFLLTFKEEKGLLHAEQKLLLALRRSGVKPKEVRGEHAIMGRYRGCLCCTAALAYYRNKAGFGNLVFDPNPGFYYWESLQNLYQHQAHVVNDPDFKNYMLGLASQLPATPALSRMQPPEDAHEKNGPESIVDAGLAARRNYRTPSLSDIETDYDANGQPVFSSYTRAQDIAGTEAGAARVGQGADTIKSRLRADRIITDPEHRRQIQDTWLNGSPEAKKTLFKYWEETARASRPELAEIISEVDGRRTIDAIKSAIYRCVNDRTGHEARDGREAGAPVTRRPDKGKYAEKKSDSGKKKSSKPSRKSMNKESSGWATIKSVMAADTDFYAKWREREKGKGKGKSIEPKSMPYALAQTVAELSNRYTVSSMARMLHMAERSLTRRVNEVEAANVPGGWESGPVYDEDVPMSGMGGDAPEAGYSGNQSAAGGAYAYVIADVGTSTGTIQYRDFPGYTRQVDSTGQVTYLDDETGSVSIWHEETQRMVVIAGPVQYSAMDLSYS</sequence>
<feature type="compositionally biased region" description="Basic and acidic residues" evidence="1">
    <location>
        <begin position="702"/>
        <end position="718"/>
    </location>
</feature>
<dbReference type="EMBL" id="JANUGQ010000005">
    <property type="protein sequence ID" value="MCS0635622.1"/>
    <property type="molecule type" value="Genomic_DNA"/>
</dbReference>
<dbReference type="InterPro" id="IPR025295">
    <property type="entry name" value="eCIS_core_dom"/>
</dbReference>
<evidence type="ECO:0000259" key="2">
    <source>
        <dbReference type="Pfam" id="PF13699"/>
    </source>
</evidence>
<accession>A0ABT2CDZ7</accession>
<gene>
    <name evidence="3" type="ORF">NX801_08090</name>
</gene>
<name>A0ABT2CDZ7_9ACTN</name>
<dbReference type="Pfam" id="PF13699">
    <property type="entry name" value="eCIS_core"/>
    <property type="match status" value="1"/>
</dbReference>
<feature type="domain" description="eCIS core" evidence="2">
    <location>
        <begin position="55"/>
        <end position="126"/>
    </location>
</feature>
<protein>
    <submittedName>
        <fullName evidence="3">DUF4157 domain-containing protein</fullName>
    </submittedName>
</protein>
<proteinExistence type="predicted"/>
<evidence type="ECO:0000256" key="1">
    <source>
        <dbReference type="SAM" id="MobiDB-lite"/>
    </source>
</evidence>